<dbReference type="VEuPathDB" id="FungiDB:BO78DRAFT_437265"/>
<dbReference type="Gene3D" id="3.50.50.60">
    <property type="entry name" value="FAD/NAD(P)-binding domain"/>
    <property type="match status" value="1"/>
</dbReference>
<dbReference type="EMBL" id="KZ826326">
    <property type="protein sequence ID" value="PYI09530.1"/>
    <property type="molecule type" value="Genomic_DNA"/>
</dbReference>
<reference evidence="2 3" key="1">
    <citation type="submission" date="2018-02" db="EMBL/GenBank/DDBJ databases">
        <title>The genomes of Aspergillus section Nigri reveals drivers in fungal speciation.</title>
        <authorList>
            <consortium name="DOE Joint Genome Institute"/>
            <person name="Vesth T.C."/>
            <person name="Nybo J."/>
            <person name="Theobald S."/>
            <person name="Brandl J."/>
            <person name="Frisvad J.C."/>
            <person name="Nielsen K.F."/>
            <person name="Lyhne E.K."/>
            <person name="Kogle M.E."/>
            <person name="Kuo A."/>
            <person name="Riley R."/>
            <person name="Clum A."/>
            <person name="Nolan M."/>
            <person name="Lipzen A."/>
            <person name="Salamov A."/>
            <person name="Henrissat B."/>
            <person name="Wiebenga A."/>
            <person name="De vries R.P."/>
            <person name="Grigoriev I.V."/>
            <person name="Mortensen U.H."/>
            <person name="Andersen M.R."/>
            <person name="Baker S.E."/>
        </authorList>
    </citation>
    <scope>NUCLEOTIDE SEQUENCE [LARGE SCALE GENOMIC DNA]</scope>
    <source>
        <strain evidence="2 3">CBS 121057</strain>
    </source>
</reference>
<dbReference type="InterPro" id="IPR006076">
    <property type="entry name" value="FAD-dep_OxRdtase"/>
</dbReference>
<proteinExistence type="predicted"/>
<organism evidence="2 3">
    <name type="scientific">Aspergillus sclerotiicarbonarius (strain CBS 121057 / IBT 28362)</name>
    <dbReference type="NCBI Taxonomy" id="1448318"/>
    <lineage>
        <taxon>Eukaryota</taxon>
        <taxon>Fungi</taxon>
        <taxon>Dikarya</taxon>
        <taxon>Ascomycota</taxon>
        <taxon>Pezizomycotina</taxon>
        <taxon>Eurotiomycetes</taxon>
        <taxon>Eurotiomycetidae</taxon>
        <taxon>Eurotiales</taxon>
        <taxon>Aspergillaceae</taxon>
        <taxon>Aspergillus</taxon>
        <taxon>Aspergillus subgen. Circumdati</taxon>
    </lineage>
</organism>
<feature type="domain" description="FAD dependent oxidoreductase" evidence="1">
    <location>
        <begin position="11"/>
        <end position="210"/>
    </location>
</feature>
<keyword evidence="3" id="KW-1185">Reference proteome</keyword>
<name>A0A319EIQ1_ASPSB</name>
<evidence type="ECO:0000313" key="3">
    <source>
        <dbReference type="Proteomes" id="UP000248423"/>
    </source>
</evidence>
<dbReference type="InterPro" id="IPR036188">
    <property type="entry name" value="FAD/NAD-bd_sf"/>
</dbReference>
<dbReference type="Gene3D" id="3.30.9.10">
    <property type="entry name" value="D-Amino Acid Oxidase, subunit A, domain 2"/>
    <property type="match status" value="1"/>
</dbReference>
<dbReference type="Pfam" id="PF01266">
    <property type="entry name" value="DAO"/>
    <property type="match status" value="1"/>
</dbReference>
<gene>
    <name evidence="2" type="ORF">BO78DRAFT_437265</name>
</gene>
<dbReference type="OrthoDB" id="2426426at2759"/>
<protein>
    <recommendedName>
        <fullName evidence="1">FAD dependent oxidoreductase domain-containing protein</fullName>
    </recommendedName>
</protein>
<accession>A0A319EIQ1</accession>
<dbReference type="STRING" id="1448318.A0A319EIQ1"/>
<sequence>MAQENIKPRLKIAVIGSGSAGCKIASDQASRGQNVHLFEAGVQISPELSWKWGARNHSGAHSPLSRATRELCYQSSIEYHQLHSGLVIDGIPAIYALAKQDGGHDQTITPAMLESICKSIPGSQCLSPASFGLQNVSAAYMFPEQGLANGQYQSDYWKQELERSGVRVFLESGVTRICRHGDKFNLTTTRGNSDHYDIAINATGYSSLSANHELFNAAVVYQVCWGFLYTPKQHLSEPLSLTVLYGQFLSLLPIYDSGGSSPTKYVLTHVSDTKSDQMSNYDQAKKLLDEINHKSLISKALLDKTRKSSERDCKHFYPAFDERFEYQSWQASIHPKLRSTSDFRNVLVFRPDDDIIYVFPGKVSQVVTAAQEVNALVRDLVSRRETEVTGGIAPDLENPTRFSPVMHREGLTFSRTSGFATSWEEIFSFEDTAVRPGNDA</sequence>
<dbReference type="SUPFAM" id="SSF51905">
    <property type="entry name" value="FAD/NAD(P)-binding domain"/>
    <property type="match status" value="1"/>
</dbReference>
<dbReference type="AlphaFoldDB" id="A0A319EIQ1"/>
<dbReference type="PROSITE" id="PS51257">
    <property type="entry name" value="PROKAR_LIPOPROTEIN"/>
    <property type="match status" value="1"/>
</dbReference>
<evidence type="ECO:0000313" key="2">
    <source>
        <dbReference type="EMBL" id="PYI09530.1"/>
    </source>
</evidence>
<dbReference type="Proteomes" id="UP000248423">
    <property type="component" value="Unassembled WGS sequence"/>
</dbReference>
<evidence type="ECO:0000259" key="1">
    <source>
        <dbReference type="Pfam" id="PF01266"/>
    </source>
</evidence>